<name>A0A6A6WVI8_9PLEO</name>
<reference evidence="3" key="1">
    <citation type="journal article" date="2020" name="Stud. Mycol.">
        <title>101 Dothideomycetes genomes: a test case for predicting lifestyles and emergence of pathogens.</title>
        <authorList>
            <person name="Haridas S."/>
            <person name="Albert R."/>
            <person name="Binder M."/>
            <person name="Bloem J."/>
            <person name="Labutti K."/>
            <person name="Salamov A."/>
            <person name="Andreopoulos B."/>
            <person name="Baker S."/>
            <person name="Barry K."/>
            <person name="Bills G."/>
            <person name="Bluhm B."/>
            <person name="Cannon C."/>
            <person name="Castanera R."/>
            <person name="Culley D."/>
            <person name="Daum C."/>
            <person name="Ezra D."/>
            <person name="Gonzalez J."/>
            <person name="Henrissat B."/>
            <person name="Kuo A."/>
            <person name="Liang C."/>
            <person name="Lipzen A."/>
            <person name="Lutzoni F."/>
            <person name="Magnuson J."/>
            <person name="Mondo S."/>
            <person name="Nolan M."/>
            <person name="Ohm R."/>
            <person name="Pangilinan J."/>
            <person name="Park H.-J."/>
            <person name="Ramirez L."/>
            <person name="Alfaro M."/>
            <person name="Sun H."/>
            <person name="Tritt A."/>
            <person name="Yoshinaga Y."/>
            <person name="Zwiers L.-H."/>
            <person name="Turgeon B."/>
            <person name="Goodwin S."/>
            <person name="Spatafora J."/>
            <person name="Crous P."/>
            <person name="Grigoriev I."/>
        </authorList>
    </citation>
    <scope>NUCLEOTIDE SEQUENCE</scope>
    <source>
        <strain evidence="3">CBS 109.77</strain>
    </source>
</reference>
<keyword evidence="1" id="KW-0812">Transmembrane</keyword>
<evidence type="ECO:0000313" key="4">
    <source>
        <dbReference type="Proteomes" id="UP000799757"/>
    </source>
</evidence>
<sequence length="242" mass="26686">MNITHLLNQLSRIKAKIEHNKTVDSEQMNLLRRTLRQYGKNTVDAIRDYKLMSSLSELPDYADDKRISLEGAFPYLARPYQGEVNQPYDTRYRTTKEKKTQSPDPIREILRKTLPNRLSWTEEEREARRPEYSAGISPETYSHFLDSVARFVIGTLGGCALIVPMVIMVFNPSLPKSLVVVSVAVVLFALILGMVFKTNNKDTIVTTATYAAVLVVFVGSSGSGAGAEVGAGTGTGARAGVV</sequence>
<evidence type="ECO:0000259" key="2">
    <source>
        <dbReference type="Pfam" id="PF20237"/>
    </source>
</evidence>
<dbReference type="Pfam" id="PF20237">
    <property type="entry name" value="DUF6594"/>
    <property type="match status" value="1"/>
</dbReference>
<proteinExistence type="predicted"/>
<gene>
    <name evidence="3" type="ORF">K505DRAFT_287021</name>
</gene>
<dbReference type="EMBL" id="MU002263">
    <property type="protein sequence ID" value="KAF2787943.1"/>
    <property type="molecule type" value="Genomic_DNA"/>
</dbReference>
<feature type="transmembrane region" description="Helical" evidence="1">
    <location>
        <begin position="151"/>
        <end position="171"/>
    </location>
</feature>
<evidence type="ECO:0000256" key="1">
    <source>
        <dbReference type="SAM" id="Phobius"/>
    </source>
</evidence>
<protein>
    <recommendedName>
        <fullName evidence="2">DUF6594 domain-containing protein</fullName>
    </recommendedName>
</protein>
<keyword evidence="1" id="KW-0472">Membrane</keyword>
<keyword evidence="4" id="KW-1185">Reference proteome</keyword>
<dbReference type="AlphaFoldDB" id="A0A6A6WVI8"/>
<dbReference type="Proteomes" id="UP000799757">
    <property type="component" value="Unassembled WGS sequence"/>
</dbReference>
<evidence type="ECO:0000313" key="3">
    <source>
        <dbReference type="EMBL" id="KAF2787943.1"/>
    </source>
</evidence>
<organism evidence="3 4">
    <name type="scientific">Melanomma pulvis-pyrius CBS 109.77</name>
    <dbReference type="NCBI Taxonomy" id="1314802"/>
    <lineage>
        <taxon>Eukaryota</taxon>
        <taxon>Fungi</taxon>
        <taxon>Dikarya</taxon>
        <taxon>Ascomycota</taxon>
        <taxon>Pezizomycotina</taxon>
        <taxon>Dothideomycetes</taxon>
        <taxon>Pleosporomycetidae</taxon>
        <taxon>Pleosporales</taxon>
        <taxon>Melanommataceae</taxon>
        <taxon>Melanomma</taxon>
    </lineage>
</organism>
<dbReference type="OrthoDB" id="3546297at2759"/>
<accession>A0A6A6WVI8</accession>
<keyword evidence="1" id="KW-1133">Transmembrane helix</keyword>
<feature type="domain" description="DUF6594" evidence="2">
    <location>
        <begin position="27"/>
        <end position="215"/>
    </location>
</feature>
<dbReference type="InterPro" id="IPR046529">
    <property type="entry name" value="DUF6594"/>
</dbReference>
<feature type="transmembrane region" description="Helical" evidence="1">
    <location>
        <begin position="177"/>
        <end position="196"/>
    </location>
</feature>